<dbReference type="GO" id="GO:0005524">
    <property type="term" value="F:ATP binding"/>
    <property type="evidence" value="ECO:0007669"/>
    <property type="project" value="InterPro"/>
</dbReference>
<dbReference type="OrthoDB" id="413460at2759"/>
<proteinExistence type="predicted"/>
<name>A0A164KC32_9CRUS</name>
<feature type="domain" description="Helicase ATP-binding" evidence="1">
    <location>
        <begin position="1"/>
        <end position="144"/>
    </location>
</feature>
<organism evidence="2 3">
    <name type="scientific">Daphnia magna</name>
    <dbReference type="NCBI Taxonomy" id="35525"/>
    <lineage>
        <taxon>Eukaryota</taxon>
        <taxon>Metazoa</taxon>
        <taxon>Ecdysozoa</taxon>
        <taxon>Arthropoda</taxon>
        <taxon>Crustacea</taxon>
        <taxon>Branchiopoda</taxon>
        <taxon>Diplostraca</taxon>
        <taxon>Cladocera</taxon>
        <taxon>Anomopoda</taxon>
        <taxon>Daphniidae</taxon>
        <taxon>Daphnia</taxon>
    </lineage>
</organism>
<dbReference type="PANTHER" id="PTHR45629:SF7">
    <property type="entry name" value="DNA EXCISION REPAIR PROTEIN ERCC-6-RELATED"/>
    <property type="match status" value="1"/>
</dbReference>
<dbReference type="InterPro" id="IPR050496">
    <property type="entry name" value="SNF2_RAD54_helicase_repair"/>
</dbReference>
<dbReference type="GO" id="GO:0015616">
    <property type="term" value="F:DNA translocase activity"/>
    <property type="evidence" value="ECO:0007669"/>
    <property type="project" value="TreeGrafter"/>
</dbReference>
<gene>
    <name evidence="2" type="ORF">APZ42_034214</name>
</gene>
<dbReference type="GO" id="GO:0000724">
    <property type="term" value="P:double-strand break repair via homologous recombination"/>
    <property type="evidence" value="ECO:0007669"/>
    <property type="project" value="TreeGrafter"/>
</dbReference>
<comment type="caution">
    <text evidence="2">The sequence shown here is derived from an EMBL/GenBank/DDBJ whole genome shotgun (WGS) entry which is preliminary data.</text>
</comment>
<accession>A0A164KC32</accession>
<dbReference type="STRING" id="35525.A0A164KC32"/>
<dbReference type="SUPFAM" id="SSF52540">
    <property type="entry name" value="P-loop containing nucleoside triphosphate hydrolases"/>
    <property type="match status" value="1"/>
</dbReference>
<dbReference type="GO" id="GO:0007131">
    <property type="term" value="P:reciprocal meiotic recombination"/>
    <property type="evidence" value="ECO:0007669"/>
    <property type="project" value="TreeGrafter"/>
</dbReference>
<dbReference type="Pfam" id="PF00176">
    <property type="entry name" value="SNF2-rel_dom"/>
    <property type="match status" value="1"/>
</dbReference>
<evidence type="ECO:0000259" key="1">
    <source>
        <dbReference type="PROSITE" id="PS51192"/>
    </source>
</evidence>
<dbReference type="EMBL" id="LRGB01003338">
    <property type="protein sequence ID" value="KZS03137.1"/>
    <property type="molecule type" value="Genomic_DNA"/>
</dbReference>
<protein>
    <submittedName>
        <fullName evidence="2">RAD54B meiotic recombination protein</fullName>
    </submittedName>
</protein>
<dbReference type="Gene3D" id="3.40.50.300">
    <property type="entry name" value="P-loop containing nucleotide triphosphate hydrolases"/>
    <property type="match status" value="1"/>
</dbReference>
<dbReference type="Gene3D" id="3.40.50.10810">
    <property type="entry name" value="Tandem AAA-ATPase domain"/>
    <property type="match status" value="1"/>
</dbReference>
<dbReference type="Gene3D" id="1.20.120.850">
    <property type="entry name" value="SWI2/SNF2 ATPases, N-terminal domain"/>
    <property type="match status" value="1"/>
</dbReference>
<dbReference type="InterPro" id="IPR038718">
    <property type="entry name" value="SNF2-like_sf"/>
</dbReference>
<sequence>MHHTHMDSSQQGPYNGRPTIQRVLIITPSSLVKKWEKEFRCWLGRERIYVFTADQPIEFLKRPLCPVMMVSYKMLVRCFDEVGLQPFNFDLVVCDKVHRLKNAANKTSSLLSPLNTNRKVLLTGTPVQNDLKEFFTLADFVNSCILGSLSAFRRIFEEPIVALQQPECDEDTREIGEGCASELAHLISQFVLRRTQEVMNAHLPPRVESVIFCKPIYIQIELYCSLLDSSAVRSILSSTHCGNKPLSFILALRKHIINFLHQRCNH</sequence>
<dbReference type="PROSITE" id="PS51192">
    <property type="entry name" value="HELICASE_ATP_BIND_1"/>
    <property type="match status" value="1"/>
</dbReference>
<dbReference type="InterPro" id="IPR000330">
    <property type="entry name" value="SNF2_N"/>
</dbReference>
<reference evidence="2 3" key="1">
    <citation type="submission" date="2016-03" db="EMBL/GenBank/DDBJ databases">
        <title>EvidentialGene: Evidence-directed Construction of Genes on Genomes.</title>
        <authorList>
            <person name="Gilbert D.G."/>
            <person name="Choi J.-H."/>
            <person name="Mockaitis K."/>
            <person name="Colbourne J."/>
            <person name="Pfrender M."/>
        </authorList>
    </citation>
    <scope>NUCLEOTIDE SEQUENCE [LARGE SCALE GENOMIC DNA]</scope>
    <source>
        <strain evidence="2 3">Xinb3</strain>
        <tissue evidence="2">Complete organism</tissue>
    </source>
</reference>
<dbReference type="GO" id="GO:0005634">
    <property type="term" value="C:nucleus"/>
    <property type="evidence" value="ECO:0007669"/>
    <property type="project" value="TreeGrafter"/>
</dbReference>
<dbReference type="Proteomes" id="UP000076858">
    <property type="component" value="Unassembled WGS sequence"/>
</dbReference>
<dbReference type="InterPro" id="IPR027417">
    <property type="entry name" value="P-loop_NTPase"/>
</dbReference>
<evidence type="ECO:0000313" key="3">
    <source>
        <dbReference type="Proteomes" id="UP000076858"/>
    </source>
</evidence>
<dbReference type="PANTHER" id="PTHR45629">
    <property type="entry name" value="SNF2/RAD54 FAMILY MEMBER"/>
    <property type="match status" value="1"/>
</dbReference>
<keyword evidence="3" id="KW-1185">Reference proteome</keyword>
<dbReference type="AlphaFoldDB" id="A0A164KC32"/>
<dbReference type="InterPro" id="IPR014001">
    <property type="entry name" value="Helicase_ATP-bd"/>
</dbReference>
<evidence type="ECO:0000313" key="2">
    <source>
        <dbReference type="EMBL" id="KZS03137.1"/>
    </source>
</evidence>